<keyword evidence="5" id="KW-0812">Transmembrane</keyword>
<dbReference type="Gene3D" id="1.10.10.10">
    <property type="entry name" value="Winged helix-like DNA-binding domain superfamily/Winged helix DNA-binding domain"/>
    <property type="match status" value="1"/>
</dbReference>
<dbReference type="PRINTS" id="PR00038">
    <property type="entry name" value="HTHLUXR"/>
</dbReference>
<dbReference type="PANTHER" id="PTHR44688">
    <property type="entry name" value="DNA-BINDING TRANSCRIPTIONAL ACTIVATOR DEVR_DOSR"/>
    <property type="match status" value="1"/>
</dbReference>
<feature type="coiled-coil region" evidence="4">
    <location>
        <begin position="55"/>
        <end position="82"/>
    </location>
</feature>
<evidence type="ECO:0000313" key="7">
    <source>
        <dbReference type="EMBL" id="NDW22171.1"/>
    </source>
</evidence>
<evidence type="ECO:0000256" key="2">
    <source>
        <dbReference type="ARBA" id="ARBA00023125"/>
    </source>
</evidence>
<evidence type="ECO:0000256" key="4">
    <source>
        <dbReference type="SAM" id="Coils"/>
    </source>
</evidence>
<evidence type="ECO:0000256" key="1">
    <source>
        <dbReference type="ARBA" id="ARBA00023015"/>
    </source>
</evidence>
<keyword evidence="5" id="KW-1133">Transmembrane helix</keyword>
<feature type="domain" description="HTH luxR-type" evidence="6">
    <location>
        <begin position="100"/>
        <end position="157"/>
    </location>
</feature>
<evidence type="ECO:0000313" key="8">
    <source>
        <dbReference type="Proteomes" id="UP000478837"/>
    </source>
</evidence>
<keyword evidence="8" id="KW-1185">Reference proteome</keyword>
<dbReference type="SMART" id="SM00421">
    <property type="entry name" value="HTH_LUXR"/>
    <property type="match status" value="1"/>
</dbReference>
<dbReference type="RefSeq" id="WP_163112019.1">
    <property type="nucleotide sequence ID" value="NZ_JAAAWP010000006.1"/>
</dbReference>
<dbReference type="InterPro" id="IPR016032">
    <property type="entry name" value="Sig_transdc_resp-reg_C-effctor"/>
</dbReference>
<keyword evidence="1" id="KW-0805">Transcription regulation</keyword>
<comment type="caution">
    <text evidence="7">The sequence shown here is derived from an EMBL/GenBank/DDBJ whole genome shotgun (WGS) entry which is preliminary data.</text>
</comment>
<evidence type="ECO:0000256" key="5">
    <source>
        <dbReference type="SAM" id="Phobius"/>
    </source>
</evidence>
<evidence type="ECO:0000259" key="6">
    <source>
        <dbReference type="SMART" id="SM00421"/>
    </source>
</evidence>
<dbReference type="Proteomes" id="UP000478837">
    <property type="component" value="Unassembled WGS sequence"/>
</dbReference>
<reference evidence="7 8" key="1">
    <citation type="submission" date="2020-01" db="EMBL/GenBank/DDBJ databases">
        <title>Genomes of bacteria type strains.</title>
        <authorList>
            <person name="Chen J."/>
            <person name="Zhu S."/>
            <person name="Yang J."/>
        </authorList>
    </citation>
    <scope>NUCLEOTIDE SEQUENCE [LARGE SCALE GENOMIC DNA]</scope>
    <source>
        <strain evidence="7 8">LMG 22958</strain>
    </source>
</reference>
<dbReference type="EMBL" id="JAAAWP010000006">
    <property type="protein sequence ID" value="NDW22171.1"/>
    <property type="molecule type" value="Genomic_DNA"/>
</dbReference>
<feature type="transmembrane region" description="Helical" evidence="5">
    <location>
        <begin position="33"/>
        <end position="53"/>
    </location>
</feature>
<keyword evidence="4" id="KW-0175">Coiled coil</keyword>
<dbReference type="PANTHER" id="PTHR44688:SF16">
    <property type="entry name" value="DNA-BINDING TRANSCRIPTIONAL ACTIVATOR DEVR_DOSR"/>
    <property type="match status" value="1"/>
</dbReference>
<dbReference type="GO" id="GO:0006355">
    <property type="term" value="P:regulation of DNA-templated transcription"/>
    <property type="evidence" value="ECO:0007669"/>
    <property type="project" value="InterPro"/>
</dbReference>
<dbReference type="InterPro" id="IPR036388">
    <property type="entry name" value="WH-like_DNA-bd_sf"/>
</dbReference>
<name>A0A6L9MWG8_9ALTE</name>
<keyword evidence="2 7" id="KW-0238">DNA-binding</keyword>
<protein>
    <submittedName>
        <fullName evidence="7">DNA-binding response regulator</fullName>
    </submittedName>
</protein>
<keyword evidence="3" id="KW-0804">Transcription</keyword>
<gene>
    <name evidence="7" type="ORF">GTW09_11610</name>
</gene>
<dbReference type="GO" id="GO:0003677">
    <property type="term" value="F:DNA binding"/>
    <property type="evidence" value="ECO:0007669"/>
    <property type="project" value="UniProtKB-KW"/>
</dbReference>
<dbReference type="InterPro" id="IPR000792">
    <property type="entry name" value="Tscrpt_reg_LuxR_C"/>
</dbReference>
<evidence type="ECO:0000256" key="3">
    <source>
        <dbReference type="ARBA" id="ARBA00023163"/>
    </source>
</evidence>
<sequence length="162" mass="18218">MKDKILSITLICIIVLKIADLNADVADEASLTHLIQESILILISSGLFIFLIFDIRQRSNNAKELKAELAASSEREQKVTAELQKSKQHFLKAIQAQFDVWGLTPSEKEVAMFLLRGLTLSEIAEMRSTSEKTIRHHASAVYRKADCKGRHELAALFLENLI</sequence>
<accession>A0A6L9MWG8</accession>
<dbReference type="AlphaFoldDB" id="A0A6L9MWG8"/>
<dbReference type="SUPFAM" id="SSF46894">
    <property type="entry name" value="C-terminal effector domain of the bipartite response regulators"/>
    <property type="match status" value="1"/>
</dbReference>
<organism evidence="7 8">
    <name type="scientific">Alteromonas hispanica</name>
    <dbReference type="NCBI Taxonomy" id="315421"/>
    <lineage>
        <taxon>Bacteria</taxon>
        <taxon>Pseudomonadati</taxon>
        <taxon>Pseudomonadota</taxon>
        <taxon>Gammaproteobacteria</taxon>
        <taxon>Alteromonadales</taxon>
        <taxon>Alteromonadaceae</taxon>
        <taxon>Alteromonas/Salinimonas group</taxon>
        <taxon>Alteromonas</taxon>
    </lineage>
</organism>
<proteinExistence type="predicted"/>
<dbReference type="Pfam" id="PF00196">
    <property type="entry name" value="GerE"/>
    <property type="match status" value="1"/>
</dbReference>
<keyword evidence="5" id="KW-0472">Membrane</keyword>